<dbReference type="HAMAP" id="MF_02225">
    <property type="entry name" value="CoaBC"/>
    <property type="match status" value="1"/>
</dbReference>
<reference evidence="7 8" key="1">
    <citation type="submission" date="2020-09" db="EMBL/GenBank/DDBJ databases">
        <title>Roseomonas.</title>
        <authorList>
            <person name="Zhu W."/>
        </authorList>
    </citation>
    <scope>NUCLEOTIDE SEQUENCE [LARGE SCALE GENOMIC DNA]</scope>
    <source>
        <strain evidence="7 8">1311</strain>
    </source>
</reference>
<comment type="similarity">
    <text evidence="3 4">In the N-terminal section; belongs to the HFCD (homo-oligomeric flavin containing Cys decarboxylase) superfamily.</text>
</comment>
<dbReference type="Gene3D" id="3.40.50.1950">
    <property type="entry name" value="Flavin prenyltransferase-like"/>
    <property type="match status" value="1"/>
</dbReference>
<dbReference type="PANTHER" id="PTHR14359:SF6">
    <property type="entry name" value="PHOSPHOPANTOTHENOYLCYSTEINE DECARBOXYLASE"/>
    <property type="match status" value="1"/>
</dbReference>
<dbReference type="InterPro" id="IPR003382">
    <property type="entry name" value="Flavoprotein"/>
</dbReference>
<keyword evidence="1 3" id="KW-0210">Decarboxylase</keyword>
<dbReference type="InterPro" id="IPR007085">
    <property type="entry name" value="DNA/pantothenate-metab_flavo_C"/>
</dbReference>
<dbReference type="Gene3D" id="3.40.50.10300">
    <property type="entry name" value="CoaB-like"/>
    <property type="match status" value="1"/>
</dbReference>
<dbReference type="PANTHER" id="PTHR14359">
    <property type="entry name" value="HOMO-OLIGOMERIC FLAVIN CONTAINING CYS DECARBOXYLASE FAMILY"/>
    <property type="match status" value="1"/>
</dbReference>
<dbReference type="Pfam" id="PF02441">
    <property type="entry name" value="Flavoprotein"/>
    <property type="match status" value="1"/>
</dbReference>
<evidence type="ECO:0000313" key="7">
    <source>
        <dbReference type="EMBL" id="MBO1076586.1"/>
    </source>
</evidence>
<feature type="binding site" evidence="3">
    <location>
        <position position="324"/>
    </location>
    <ligand>
        <name>CTP</name>
        <dbReference type="ChEBI" id="CHEBI:37563"/>
    </ligand>
</feature>
<dbReference type="EC" id="6.3.2.5" evidence="3"/>
<accession>A0ABS3KGI2</accession>
<keyword evidence="2 3" id="KW-0456">Lyase</keyword>
<dbReference type="Proteomes" id="UP001518990">
    <property type="component" value="Unassembled WGS sequence"/>
</dbReference>
<feature type="domain" description="DNA/pantothenate metabolism flavoprotein C-terminal" evidence="6">
    <location>
        <begin position="185"/>
        <end position="393"/>
    </location>
</feature>
<comment type="pathway">
    <text evidence="3 4">Cofactor biosynthesis; coenzyme A biosynthesis; CoA from (R)-pantothenate: step 3/5.</text>
</comment>
<dbReference type="EC" id="4.1.1.36" evidence="3"/>
<comment type="function">
    <text evidence="3">Catalyzes two sequential steps in the biosynthesis of coenzyme A. In the first step cysteine is conjugated to 4'-phosphopantothenate to form 4-phosphopantothenoylcysteine. In the second step the latter compound is decarboxylated to form 4'-phosphopantotheine.</text>
</comment>
<evidence type="ECO:0000256" key="1">
    <source>
        <dbReference type="ARBA" id="ARBA00022793"/>
    </source>
</evidence>
<sequence>MLSEKRILLIVSGSVAAFKALALTRLLRKAGARVTPVLTSGGARFVTPHALQAIAGEAVHQDLWSLTTEAEIGHIRLARLPDLVVVAPASADLLAKMAHGLADDLATTLLLATDRPVLVAPAMNWAMWAHPATRANMALLRARGVHVVGPEDGAMAEAESGPGRLSEPEQIFAAIESLLAGPRPLAGRHVLVTSGPTHEPIDPVRYIANRSSGRQGHAIAAALAALGARVTLVSGPVTLPDPPGVTAVHVESAREMLAACEAALPADAAICAAAVADWRTASEAGQKLKKVPGEAPPPLALALNPDILATLSAHAARPRLVVGFAAETENVVPNAVAKRQRKGCDWIVANDVSGDVMGGSENAVHLVTAAGVEDWPRLPKEEVARRLAARVAEALS</sequence>
<comment type="pathway">
    <text evidence="3 4">Cofactor biosynthesis; coenzyme A biosynthesis; CoA from (R)-pantothenate: step 2/5.</text>
</comment>
<evidence type="ECO:0000256" key="3">
    <source>
        <dbReference type="HAMAP-Rule" id="MF_02225"/>
    </source>
</evidence>
<dbReference type="InterPro" id="IPR005252">
    <property type="entry name" value="CoaBC"/>
</dbReference>
<comment type="cofactor">
    <cofactor evidence="3">
        <name>Mg(2+)</name>
        <dbReference type="ChEBI" id="CHEBI:18420"/>
    </cofactor>
</comment>
<comment type="function">
    <text evidence="4">Catalyzes two steps in the biosynthesis of coenzyme A. In the first step cysteine is conjugated to 4'-phosphopantothenate to form 4-phosphopantothenoylcysteine, in the latter compound is decarboxylated to form 4'-phosphopantotheine.</text>
</comment>
<dbReference type="InterPro" id="IPR036551">
    <property type="entry name" value="Flavin_trans-like"/>
</dbReference>
<proteinExistence type="inferred from homology"/>
<comment type="similarity">
    <text evidence="3 4">In the C-terminal section; belongs to the PPC synthetase family.</text>
</comment>
<feature type="binding site" evidence="3">
    <location>
        <position position="342"/>
    </location>
    <ligand>
        <name>CTP</name>
        <dbReference type="ChEBI" id="CHEBI:37563"/>
    </ligand>
</feature>
<feature type="binding site" evidence="3">
    <location>
        <position position="287"/>
    </location>
    <ligand>
        <name>CTP</name>
        <dbReference type="ChEBI" id="CHEBI:37563"/>
    </ligand>
</feature>
<feature type="binding site" evidence="3">
    <location>
        <position position="338"/>
    </location>
    <ligand>
        <name>CTP</name>
        <dbReference type="ChEBI" id="CHEBI:37563"/>
    </ligand>
</feature>
<keyword evidence="3" id="KW-0460">Magnesium</keyword>
<comment type="catalytic activity">
    <reaction evidence="3 4">
        <text>N-[(R)-4-phosphopantothenoyl]-L-cysteine + H(+) = (R)-4'-phosphopantetheine + CO2</text>
        <dbReference type="Rhea" id="RHEA:16793"/>
        <dbReference type="ChEBI" id="CHEBI:15378"/>
        <dbReference type="ChEBI" id="CHEBI:16526"/>
        <dbReference type="ChEBI" id="CHEBI:59458"/>
        <dbReference type="ChEBI" id="CHEBI:61723"/>
        <dbReference type="EC" id="4.1.1.36"/>
    </reaction>
</comment>
<feature type="region of interest" description="Phosphopantothenoylcysteine decarboxylase" evidence="3">
    <location>
        <begin position="1"/>
        <end position="189"/>
    </location>
</feature>
<dbReference type="GO" id="GO:0004633">
    <property type="term" value="F:phosphopantothenoylcysteine decarboxylase activity"/>
    <property type="evidence" value="ECO:0007669"/>
    <property type="project" value="UniProtKB-EC"/>
</dbReference>
<feature type="region of interest" description="Phosphopantothenate--cysteine ligase" evidence="3">
    <location>
        <begin position="190"/>
        <end position="396"/>
    </location>
</feature>
<keyword evidence="8" id="KW-1185">Reference proteome</keyword>
<dbReference type="RefSeq" id="WP_207449738.1">
    <property type="nucleotide sequence ID" value="NZ_CP061091.1"/>
</dbReference>
<dbReference type="InterPro" id="IPR035929">
    <property type="entry name" value="CoaB-like_sf"/>
</dbReference>
<dbReference type="EMBL" id="JACTNF010000024">
    <property type="protein sequence ID" value="MBO1076586.1"/>
    <property type="molecule type" value="Genomic_DNA"/>
</dbReference>
<evidence type="ECO:0000259" key="5">
    <source>
        <dbReference type="Pfam" id="PF02441"/>
    </source>
</evidence>
<evidence type="ECO:0000256" key="4">
    <source>
        <dbReference type="RuleBase" id="RU364078"/>
    </source>
</evidence>
<feature type="binding site" evidence="3">
    <location>
        <position position="277"/>
    </location>
    <ligand>
        <name>CTP</name>
        <dbReference type="ChEBI" id="CHEBI:37563"/>
    </ligand>
</feature>
<dbReference type="NCBIfam" id="TIGR00521">
    <property type="entry name" value="coaBC_dfp"/>
    <property type="match status" value="1"/>
</dbReference>
<keyword evidence="3" id="KW-0511">Multifunctional enzyme</keyword>
<dbReference type="GO" id="GO:0004632">
    <property type="term" value="F:phosphopantothenate--cysteine ligase activity"/>
    <property type="evidence" value="ECO:0007669"/>
    <property type="project" value="UniProtKB-EC"/>
</dbReference>
<evidence type="ECO:0000259" key="6">
    <source>
        <dbReference type="Pfam" id="PF04127"/>
    </source>
</evidence>
<keyword evidence="3" id="KW-0479">Metal-binding</keyword>
<keyword evidence="3 4" id="KW-0436">Ligase</keyword>
<comment type="caution">
    <text evidence="7">The sequence shown here is derived from an EMBL/GenBank/DDBJ whole genome shotgun (WGS) entry which is preliminary data.</text>
</comment>
<comment type="cofactor">
    <cofactor evidence="3">
        <name>FMN</name>
        <dbReference type="ChEBI" id="CHEBI:58210"/>
    </cofactor>
    <text evidence="3">Binds 1 FMN per subunit.</text>
</comment>
<feature type="binding site" evidence="3">
    <location>
        <begin position="305"/>
        <end position="308"/>
    </location>
    <ligand>
        <name>CTP</name>
        <dbReference type="ChEBI" id="CHEBI:37563"/>
    </ligand>
</feature>
<comment type="catalytic activity">
    <reaction evidence="3 4">
        <text>(R)-4'-phosphopantothenate + L-cysteine + CTP = N-[(R)-4-phosphopantothenoyl]-L-cysteine + CMP + diphosphate + H(+)</text>
        <dbReference type="Rhea" id="RHEA:19397"/>
        <dbReference type="ChEBI" id="CHEBI:10986"/>
        <dbReference type="ChEBI" id="CHEBI:15378"/>
        <dbReference type="ChEBI" id="CHEBI:33019"/>
        <dbReference type="ChEBI" id="CHEBI:35235"/>
        <dbReference type="ChEBI" id="CHEBI:37563"/>
        <dbReference type="ChEBI" id="CHEBI:59458"/>
        <dbReference type="ChEBI" id="CHEBI:60377"/>
        <dbReference type="EC" id="6.3.2.5"/>
    </reaction>
</comment>
<evidence type="ECO:0000256" key="2">
    <source>
        <dbReference type="ARBA" id="ARBA00023239"/>
    </source>
</evidence>
<organism evidence="7 8">
    <name type="scientific">Roseomonas marmotae</name>
    <dbReference type="NCBI Taxonomy" id="2768161"/>
    <lineage>
        <taxon>Bacteria</taxon>
        <taxon>Pseudomonadati</taxon>
        <taxon>Pseudomonadota</taxon>
        <taxon>Alphaproteobacteria</taxon>
        <taxon>Acetobacterales</taxon>
        <taxon>Roseomonadaceae</taxon>
        <taxon>Roseomonas</taxon>
    </lineage>
</organism>
<keyword evidence="3 4" id="KW-0288">FMN</keyword>
<dbReference type="SUPFAM" id="SSF102645">
    <property type="entry name" value="CoaB-like"/>
    <property type="match status" value="1"/>
</dbReference>
<keyword evidence="3 4" id="KW-0285">Flavoprotein</keyword>
<feature type="domain" description="Flavoprotein" evidence="5">
    <location>
        <begin position="5"/>
        <end position="176"/>
    </location>
</feature>
<name>A0ABS3KGI2_9PROT</name>
<comment type="caution">
    <text evidence="3">Lacks conserved residue(s) required for the propagation of feature annotation.</text>
</comment>
<evidence type="ECO:0000313" key="8">
    <source>
        <dbReference type="Proteomes" id="UP001518990"/>
    </source>
</evidence>
<dbReference type="SUPFAM" id="SSF52507">
    <property type="entry name" value="Homo-oligomeric flavin-containing Cys decarboxylases, HFCD"/>
    <property type="match status" value="1"/>
</dbReference>
<gene>
    <name evidence="3 7" type="primary">coaBC</name>
    <name evidence="7" type="ORF">IAI60_18385</name>
</gene>
<dbReference type="Pfam" id="PF04127">
    <property type="entry name" value="DFP"/>
    <property type="match status" value="1"/>
</dbReference>
<protein>
    <recommendedName>
        <fullName evidence="3">Coenzyme A biosynthesis bifunctional protein CoaBC</fullName>
    </recommendedName>
    <alternativeName>
        <fullName evidence="3">DNA/pantothenate metabolism flavoprotein</fullName>
    </alternativeName>
    <alternativeName>
        <fullName evidence="3">Phosphopantothenoylcysteine synthetase/decarboxylase</fullName>
        <shortName evidence="3">PPCS-PPCDC</shortName>
    </alternativeName>
    <domain>
        <recommendedName>
            <fullName evidence="3">Phosphopantothenoylcysteine decarboxylase</fullName>
            <shortName evidence="3">PPC decarboxylase</shortName>
            <shortName evidence="3">PPC-DC</shortName>
            <ecNumber evidence="3">4.1.1.36</ecNumber>
        </recommendedName>
        <alternativeName>
            <fullName evidence="3">CoaC</fullName>
        </alternativeName>
    </domain>
    <domain>
        <recommendedName>
            <fullName evidence="3">Phosphopantothenate--cysteine ligase</fullName>
            <ecNumber evidence="3">6.3.2.5</ecNumber>
        </recommendedName>
        <alternativeName>
            <fullName evidence="3">CoaB</fullName>
        </alternativeName>
        <alternativeName>
            <fullName evidence="3">Phosphopantothenoylcysteine synthetase</fullName>
            <shortName evidence="3">PPC synthetase</shortName>
            <shortName evidence="3">PPC-S</shortName>
        </alternativeName>
    </domain>
</protein>